<sequence>MKKMNDPGGPVMKPLTELTLLDRFLFACVMEDRGTMELCRRE</sequence>
<evidence type="ECO:0000313" key="2">
    <source>
        <dbReference type="Proteomes" id="UP000013041"/>
    </source>
</evidence>
<gene>
    <name evidence="1" type="ORF">HMPREF1097_01533</name>
</gene>
<protein>
    <submittedName>
        <fullName evidence="1">Uncharacterized protein</fullName>
    </submittedName>
</protein>
<dbReference type="HOGENOM" id="CLU_3249401_0_0_9"/>
<dbReference type="Proteomes" id="UP000013041">
    <property type="component" value="Unassembled WGS sequence"/>
</dbReference>
<reference evidence="1 2" key="1">
    <citation type="submission" date="2013-01" db="EMBL/GenBank/DDBJ databases">
        <title>The Genome Sequence of Clostridium bolteae 90B8.</title>
        <authorList>
            <consortium name="The Broad Institute Genome Sequencing Platform"/>
            <person name="Earl A."/>
            <person name="Ward D."/>
            <person name="Feldgarden M."/>
            <person name="Gevers D."/>
            <person name="Courvalin P."/>
            <person name="Lambert T."/>
            <person name="Walker B."/>
            <person name="Young S.K."/>
            <person name="Zeng Q."/>
            <person name="Gargeya S."/>
            <person name="Fitzgerald M."/>
            <person name="Haas B."/>
            <person name="Abouelleil A."/>
            <person name="Alvarado L."/>
            <person name="Arachchi H.M."/>
            <person name="Berlin A.M."/>
            <person name="Chapman S.B."/>
            <person name="Dewar J."/>
            <person name="Goldberg J."/>
            <person name="Griggs A."/>
            <person name="Gujja S."/>
            <person name="Hansen M."/>
            <person name="Howarth C."/>
            <person name="Imamovic A."/>
            <person name="Larimer J."/>
            <person name="McCowan C."/>
            <person name="Murphy C."/>
            <person name="Neiman D."/>
            <person name="Pearson M."/>
            <person name="Priest M."/>
            <person name="Roberts A."/>
            <person name="Saif S."/>
            <person name="Shea T."/>
            <person name="Sisk P."/>
            <person name="Sykes S."/>
            <person name="Wortman J."/>
            <person name="Nusbaum C."/>
            <person name="Birren B."/>
        </authorList>
    </citation>
    <scope>NUCLEOTIDE SEQUENCE [LARGE SCALE GENOMIC DNA]</scope>
    <source>
        <strain evidence="1 2">90B8</strain>
    </source>
</reference>
<name>R0B7X5_9FIRM</name>
<dbReference type="RefSeq" id="WP_002571726.1">
    <property type="nucleotide sequence ID" value="NZ_KB851152.1"/>
</dbReference>
<organism evidence="1 2">
    <name type="scientific">Enterocloster bolteae 90B8</name>
    <dbReference type="NCBI Taxonomy" id="997897"/>
    <lineage>
        <taxon>Bacteria</taxon>
        <taxon>Bacillati</taxon>
        <taxon>Bacillota</taxon>
        <taxon>Clostridia</taxon>
        <taxon>Lachnospirales</taxon>
        <taxon>Lachnospiraceae</taxon>
        <taxon>Enterocloster</taxon>
    </lineage>
</organism>
<evidence type="ECO:0000313" key="1">
    <source>
        <dbReference type="EMBL" id="ENZ41084.1"/>
    </source>
</evidence>
<dbReference type="AlphaFoldDB" id="R0B7X5"/>
<proteinExistence type="predicted"/>
<comment type="caution">
    <text evidence="1">The sequence shown here is derived from an EMBL/GenBank/DDBJ whole genome shotgun (WGS) entry which is preliminary data.</text>
</comment>
<dbReference type="PATRIC" id="fig|997897.5.peg.1630"/>
<accession>R0B7X5</accession>
<dbReference type="EMBL" id="AGYG01000011">
    <property type="protein sequence ID" value="ENZ41084.1"/>
    <property type="molecule type" value="Genomic_DNA"/>
</dbReference>